<gene>
    <name evidence="7" type="ORF">CD178_03079</name>
</gene>
<feature type="domain" description="Glycosyltransferase 2-like" evidence="6">
    <location>
        <begin position="12"/>
        <end position="146"/>
    </location>
</feature>
<dbReference type="KEGG" id="ksc:CD178_03079"/>
<evidence type="ECO:0000256" key="5">
    <source>
        <dbReference type="ARBA" id="ARBA00023136"/>
    </source>
</evidence>
<evidence type="ECO:0000256" key="1">
    <source>
        <dbReference type="ARBA" id="ARBA00004236"/>
    </source>
</evidence>
<dbReference type="PANTHER" id="PTHR43646">
    <property type="entry name" value="GLYCOSYLTRANSFERASE"/>
    <property type="match status" value="1"/>
</dbReference>
<dbReference type="RefSeq" id="WP_118963753.1">
    <property type="nucleotide sequence ID" value="NZ_JBDNYX010000020.1"/>
</dbReference>
<dbReference type="OrthoDB" id="114108at2"/>
<dbReference type="Pfam" id="PF00535">
    <property type="entry name" value="Glycos_transf_2"/>
    <property type="match status" value="1"/>
</dbReference>
<keyword evidence="4 7" id="KW-0808">Transferase</keyword>
<dbReference type="EMBL" id="CP023037">
    <property type="protein sequence ID" value="AXY23823.1"/>
    <property type="molecule type" value="Genomic_DNA"/>
</dbReference>
<organism evidence="7 8">
    <name type="scientific">Komagataeibacter saccharivorans</name>
    <dbReference type="NCBI Taxonomy" id="265959"/>
    <lineage>
        <taxon>Bacteria</taxon>
        <taxon>Pseudomonadati</taxon>
        <taxon>Pseudomonadota</taxon>
        <taxon>Alphaproteobacteria</taxon>
        <taxon>Acetobacterales</taxon>
        <taxon>Acetobacteraceae</taxon>
        <taxon>Komagataeibacter</taxon>
    </lineage>
</organism>
<dbReference type="Gene3D" id="3.90.550.10">
    <property type="entry name" value="Spore Coat Polysaccharide Biosynthesis Protein SpsA, Chain A"/>
    <property type="match status" value="1"/>
</dbReference>
<dbReference type="PANTHER" id="PTHR43646:SF2">
    <property type="entry name" value="GLYCOSYLTRANSFERASE 2-LIKE DOMAIN-CONTAINING PROTEIN"/>
    <property type="match status" value="1"/>
</dbReference>
<dbReference type="InterPro" id="IPR029044">
    <property type="entry name" value="Nucleotide-diphossugar_trans"/>
</dbReference>
<keyword evidence="7" id="KW-0614">Plasmid</keyword>
<dbReference type="InterPro" id="IPR001173">
    <property type="entry name" value="Glyco_trans_2-like"/>
</dbReference>
<evidence type="ECO:0000256" key="3">
    <source>
        <dbReference type="ARBA" id="ARBA00022676"/>
    </source>
</evidence>
<proteinExistence type="predicted"/>
<dbReference type="GO" id="GO:0005886">
    <property type="term" value="C:plasma membrane"/>
    <property type="evidence" value="ECO:0007669"/>
    <property type="project" value="UniProtKB-SubCell"/>
</dbReference>
<dbReference type="AlphaFoldDB" id="A0A347WG30"/>
<dbReference type="SUPFAM" id="SSF53448">
    <property type="entry name" value="Nucleotide-diphospho-sugar transferases"/>
    <property type="match status" value="1"/>
</dbReference>
<protein>
    <submittedName>
        <fullName evidence="7">Glycosyl transferase family 2</fullName>
    </submittedName>
</protein>
<name>A0A347WG30_9PROT</name>
<accession>A0A347WG30</accession>
<evidence type="ECO:0000256" key="4">
    <source>
        <dbReference type="ARBA" id="ARBA00022679"/>
    </source>
</evidence>
<evidence type="ECO:0000313" key="7">
    <source>
        <dbReference type="EMBL" id="AXY23823.1"/>
    </source>
</evidence>
<keyword evidence="8" id="KW-1185">Reference proteome</keyword>
<evidence type="ECO:0000256" key="2">
    <source>
        <dbReference type="ARBA" id="ARBA00022475"/>
    </source>
</evidence>
<sequence length="377" mass="40803">MPLVRFPCPLVVAIPVRNEAERIGPCLRALADQQRACLTHAVLLLNNCTDDTAHCVQALAAQLPFGVSVATRLYPPDVTHAGTARREAMEIAAELAGPDGVLLTTDADAVPATDWLVNTLASLARGADAVCGRALIDPMDALLIPAHLHRDDAAEIAYATLLDHIHDLVDPDPHDPWPRHTEHSGASIAVRASAWQRAGGIPALSLGEDRAFLAALRRVDAIIRHAPDVTVTVSGRTAGRARGGMADTMARRLIRQDEMLDDSLEPAMHCLRRARARAALRRLRIRPRTGDERMTAEKQLADYLHVGVQDVAHMAKERFFGMAWEKLEIASPLLVHVPVKRADLPIQHRMAERIVCGLLSPAPSSSLIPTASPPGGM</sequence>
<dbReference type="Proteomes" id="UP000264120">
    <property type="component" value="Plasmid unnamed1"/>
</dbReference>
<keyword evidence="3" id="KW-0328">Glycosyltransferase</keyword>
<evidence type="ECO:0000259" key="6">
    <source>
        <dbReference type="Pfam" id="PF00535"/>
    </source>
</evidence>
<evidence type="ECO:0000313" key="8">
    <source>
        <dbReference type="Proteomes" id="UP000264120"/>
    </source>
</evidence>
<comment type="subcellular location">
    <subcellularLocation>
        <location evidence="1">Cell membrane</location>
    </subcellularLocation>
</comment>
<keyword evidence="2" id="KW-1003">Cell membrane</keyword>
<geneLocation type="plasmid" evidence="7 8">
    <name>unnamed1</name>
</geneLocation>
<reference evidence="7 8" key="1">
    <citation type="submission" date="2017-08" db="EMBL/GenBank/DDBJ databases">
        <title>Complete genome sequence of Gluconacetobacter saccharivorans CV1 isolated from Fermented Vinegar.</title>
        <authorList>
            <person name="Kim S.-Y."/>
        </authorList>
    </citation>
    <scope>NUCLEOTIDE SEQUENCE [LARGE SCALE GENOMIC DNA]</scope>
    <source>
        <strain evidence="7 8">CV1</strain>
        <plasmid evidence="7 8">unnamed1</plasmid>
    </source>
</reference>
<dbReference type="GO" id="GO:0016757">
    <property type="term" value="F:glycosyltransferase activity"/>
    <property type="evidence" value="ECO:0007669"/>
    <property type="project" value="UniProtKB-KW"/>
</dbReference>
<keyword evidence="5" id="KW-0472">Membrane</keyword>